<protein>
    <submittedName>
        <fullName evidence="1">Uncharacterized protein</fullName>
    </submittedName>
</protein>
<accession>A0A7W5AMH6</accession>
<reference evidence="1 2" key="1">
    <citation type="submission" date="2020-08" db="EMBL/GenBank/DDBJ databases">
        <title>Genomic Encyclopedia of Type Strains, Phase III (KMG-III): the genomes of soil and plant-associated and newly described type strains.</title>
        <authorList>
            <person name="Whitman W."/>
        </authorList>
    </citation>
    <scope>NUCLEOTIDE SEQUENCE [LARGE SCALE GENOMIC DNA]</scope>
    <source>
        <strain evidence="1 2">CECT 3287</strain>
    </source>
</reference>
<dbReference type="Pfam" id="PF19730">
    <property type="entry name" value="DUF6221"/>
    <property type="match status" value="1"/>
</dbReference>
<dbReference type="Proteomes" id="UP000590749">
    <property type="component" value="Unassembled WGS sequence"/>
</dbReference>
<dbReference type="InterPro" id="IPR046193">
    <property type="entry name" value="DUF6221"/>
</dbReference>
<dbReference type="AlphaFoldDB" id="A0A7W5AMH6"/>
<comment type="caution">
    <text evidence="1">The sequence shown here is derived from an EMBL/GenBank/DDBJ whole genome shotgun (WGS) entry which is preliminary data.</text>
</comment>
<evidence type="ECO:0000313" key="1">
    <source>
        <dbReference type="EMBL" id="MBB3099003.1"/>
    </source>
</evidence>
<gene>
    <name evidence="1" type="ORF">FHR83_006709</name>
</gene>
<dbReference type="RefSeq" id="WP_183225089.1">
    <property type="nucleotide sequence ID" value="NZ_BMPW01000020.1"/>
</dbReference>
<name>A0A7W5AMH6_9ACTN</name>
<keyword evidence="2" id="KW-1185">Reference proteome</keyword>
<sequence length="108" mass="12428">MDDLIEFYRARLDEAEQIAQQATAGLWVWSREYVTPPGYHHRTVGPLEPGDAVHIAAWNPDHVLADIAAKRAILDEYSWEAGETRAIRHLVQPFAGHPDFRDEWRLPE</sequence>
<proteinExistence type="predicted"/>
<evidence type="ECO:0000313" key="2">
    <source>
        <dbReference type="Proteomes" id="UP000590749"/>
    </source>
</evidence>
<organism evidence="1 2">
    <name type="scientific">Actinoplanes campanulatus</name>
    <dbReference type="NCBI Taxonomy" id="113559"/>
    <lineage>
        <taxon>Bacteria</taxon>
        <taxon>Bacillati</taxon>
        <taxon>Actinomycetota</taxon>
        <taxon>Actinomycetes</taxon>
        <taxon>Micromonosporales</taxon>
        <taxon>Micromonosporaceae</taxon>
        <taxon>Actinoplanes</taxon>
    </lineage>
</organism>
<dbReference type="EMBL" id="JACHXF010000017">
    <property type="protein sequence ID" value="MBB3099003.1"/>
    <property type="molecule type" value="Genomic_DNA"/>
</dbReference>